<proteinExistence type="predicted"/>
<dbReference type="SUPFAM" id="SSF57701">
    <property type="entry name" value="Zn2/Cys6 DNA-binding domain"/>
    <property type="match status" value="1"/>
</dbReference>
<keyword evidence="2" id="KW-0805">Transcription regulation</keyword>
<evidence type="ECO:0000256" key="3">
    <source>
        <dbReference type="ARBA" id="ARBA00023125"/>
    </source>
</evidence>
<dbReference type="Pfam" id="PF00172">
    <property type="entry name" value="Zn_clus"/>
    <property type="match status" value="1"/>
</dbReference>
<dbReference type="InterPro" id="IPR036864">
    <property type="entry name" value="Zn2-C6_fun-type_DNA-bd_sf"/>
</dbReference>
<organism evidence="8 9">
    <name type="scientific">Apiospora arundinis</name>
    <dbReference type="NCBI Taxonomy" id="335852"/>
    <lineage>
        <taxon>Eukaryota</taxon>
        <taxon>Fungi</taxon>
        <taxon>Dikarya</taxon>
        <taxon>Ascomycota</taxon>
        <taxon>Pezizomycotina</taxon>
        <taxon>Sordariomycetes</taxon>
        <taxon>Xylariomycetidae</taxon>
        <taxon>Amphisphaeriales</taxon>
        <taxon>Apiosporaceae</taxon>
        <taxon>Apiospora</taxon>
    </lineage>
</organism>
<gene>
    <name evidence="8" type="ORF">PGQ11_012549</name>
</gene>
<dbReference type="SMART" id="SM00066">
    <property type="entry name" value="GAL4"/>
    <property type="match status" value="1"/>
</dbReference>
<reference evidence="8 9" key="1">
    <citation type="journal article" date="2024" name="IMA Fungus">
        <title>Apiospora arundinis, a panoply of carbohydrate-active enzymes and secondary metabolites.</title>
        <authorList>
            <person name="Sorensen T."/>
            <person name="Petersen C."/>
            <person name="Muurmann A.T."/>
            <person name="Christiansen J.V."/>
            <person name="Brundto M.L."/>
            <person name="Overgaard C.K."/>
            <person name="Boysen A.T."/>
            <person name="Wollenberg R.D."/>
            <person name="Larsen T.O."/>
            <person name="Sorensen J.L."/>
            <person name="Nielsen K.L."/>
            <person name="Sondergaard T.E."/>
        </authorList>
    </citation>
    <scope>NUCLEOTIDE SEQUENCE [LARGE SCALE GENOMIC DNA]</scope>
    <source>
        <strain evidence="8 9">AAU 773</strain>
    </source>
</reference>
<protein>
    <submittedName>
        <fullName evidence="8">Fungal zn(2)-Cys(6) binuclear cluster domain protein</fullName>
    </submittedName>
</protein>
<feature type="compositionally biased region" description="Polar residues" evidence="6">
    <location>
        <begin position="1"/>
        <end position="19"/>
    </location>
</feature>
<evidence type="ECO:0000256" key="5">
    <source>
        <dbReference type="ARBA" id="ARBA00023242"/>
    </source>
</evidence>
<dbReference type="InterPro" id="IPR051711">
    <property type="entry name" value="Stress_Response_Reg"/>
</dbReference>
<evidence type="ECO:0000313" key="8">
    <source>
        <dbReference type="EMBL" id="KAK8856637.1"/>
    </source>
</evidence>
<keyword evidence="5" id="KW-0539">Nucleus</keyword>
<dbReference type="EMBL" id="JAPCWZ010000007">
    <property type="protein sequence ID" value="KAK8856637.1"/>
    <property type="molecule type" value="Genomic_DNA"/>
</dbReference>
<feature type="domain" description="Zn(2)-C6 fungal-type" evidence="7">
    <location>
        <begin position="26"/>
        <end position="56"/>
    </location>
</feature>
<sequence>MSESPTSSGKPQGSDTSTKPPRLRSACTECHAAKTRCSGEKTGCQRCQNNGLVCEYGVSMVGRASKRQQQGDHGNGPRTRRHTGAFHEKRSSNADMTRGSSSSSSSSSVNGATSSGLQADTNELDHDVAHHLSLKNTSLHDCDLFQPQSFLNNNILDGMDFFLFHQPPTTSVGLPSTQLTSLHNFDAAFHLESAVAGHHIEGSASPSHLIQELSPVSPPKEDAHQPEGHMMSSSVTALCKIIQVLEKQIQDKKTSVDDVMRTNKECFTTVQRLMEEDDYKNCKSCPMLLSAALGLMVMLYEEAIKTPITPGAAAHACHGSGMMPNLVFGVFQIDPEDQVTIRSSIISKELHKFLRIIEKPQRLTQADPAGTGTPGSHILAASYKEMEIRVNHILCALGGTPP</sequence>
<evidence type="ECO:0000256" key="4">
    <source>
        <dbReference type="ARBA" id="ARBA00023163"/>
    </source>
</evidence>
<dbReference type="PROSITE" id="PS50048">
    <property type="entry name" value="ZN2_CY6_FUNGAL_2"/>
    <property type="match status" value="1"/>
</dbReference>
<dbReference type="PRINTS" id="PR00755">
    <property type="entry name" value="AFLATOXINBRP"/>
</dbReference>
<dbReference type="PROSITE" id="PS00463">
    <property type="entry name" value="ZN2_CY6_FUNGAL_1"/>
    <property type="match status" value="1"/>
</dbReference>
<dbReference type="InterPro" id="IPR001138">
    <property type="entry name" value="Zn2Cys6_DnaBD"/>
</dbReference>
<comment type="subcellular location">
    <subcellularLocation>
        <location evidence="1">Nucleus</location>
    </subcellularLocation>
</comment>
<dbReference type="Proteomes" id="UP001390339">
    <property type="component" value="Unassembled WGS sequence"/>
</dbReference>
<accession>A0ABR2I3Q3</accession>
<comment type="caution">
    <text evidence="8">The sequence shown here is derived from an EMBL/GenBank/DDBJ whole genome shotgun (WGS) entry which is preliminary data.</text>
</comment>
<evidence type="ECO:0000313" key="9">
    <source>
        <dbReference type="Proteomes" id="UP001390339"/>
    </source>
</evidence>
<keyword evidence="3" id="KW-0238">DNA-binding</keyword>
<name>A0ABR2I3Q3_9PEZI</name>
<feature type="region of interest" description="Disordered" evidence="6">
    <location>
        <begin position="1"/>
        <end position="24"/>
    </location>
</feature>
<dbReference type="PANTHER" id="PTHR47540">
    <property type="entry name" value="THIAMINE REPRESSIBLE GENES REGULATORY PROTEIN THI5"/>
    <property type="match status" value="1"/>
</dbReference>
<dbReference type="PANTHER" id="PTHR47540:SF2">
    <property type="entry name" value="ZN(II)2CYS6 TRANSCRIPTION FACTOR (EUROFUNG)"/>
    <property type="match status" value="1"/>
</dbReference>
<evidence type="ECO:0000256" key="2">
    <source>
        <dbReference type="ARBA" id="ARBA00023015"/>
    </source>
</evidence>
<evidence type="ECO:0000256" key="6">
    <source>
        <dbReference type="SAM" id="MobiDB-lite"/>
    </source>
</evidence>
<feature type="compositionally biased region" description="Polar residues" evidence="6">
    <location>
        <begin position="109"/>
        <end position="119"/>
    </location>
</feature>
<dbReference type="Gene3D" id="4.10.240.10">
    <property type="entry name" value="Zn(2)-C6 fungal-type DNA-binding domain"/>
    <property type="match status" value="1"/>
</dbReference>
<feature type="region of interest" description="Disordered" evidence="6">
    <location>
        <begin position="65"/>
        <end position="119"/>
    </location>
</feature>
<dbReference type="CDD" id="cd00067">
    <property type="entry name" value="GAL4"/>
    <property type="match status" value="1"/>
</dbReference>
<keyword evidence="4" id="KW-0804">Transcription</keyword>
<evidence type="ECO:0000259" key="7">
    <source>
        <dbReference type="PROSITE" id="PS50048"/>
    </source>
</evidence>
<evidence type="ECO:0000256" key="1">
    <source>
        <dbReference type="ARBA" id="ARBA00004123"/>
    </source>
</evidence>
<keyword evidence="9" id="KW-1185">Reference proteome</keyword>